<gene>
    <name evidence="4" type="primary">plsC_1</name>
    <name evidence="4" type="ORF">Afe05nite_27480</name>
</gene>
<dbReference type="PANTHER" id="PTHR10434:SF11">
    <property type="entry name" value="1-ACYL-SN-GLYCEROL-3-PHOSPHATE ACYLTRANSFERASE"/>
    <property type="match status" value="1"/>
</dbReference>
<dbReference type="CDD" id="cd07989">
    <property type="entry name" value="LPLAT_AGPAT-like"/>
    <property type="match status" value="1"/>
</dbReference>
<comment type="caution">
    <text evidence="4">The sequence shown here is derived from an EMBL/GenBank/DDBJ whole genome shotgun (WGS) entry which is preliminary data.</text>
</comment>
<dbReference type="GO" id="GO:0005886">
    <property type="term" value="C:plasma membrane"/>
    <property type="evidence" value="ECO:0007669"/>
    <property type="project" value="TreeGrafter"/>
</dbReference>
<dbReference type="EMBL" id="BOMM01000022">
    <property type="protein sequence ID" value="GIE10908.1"/>
    <property type="molecule type" value="Genomic_DNA"/>
</dbReference>
<accession>A0A919MCM7</accession>
<evidence type="ECO:0000313" key="4">
    <source>
        <dbReference type="EMBL" id="GIE10908.1"/>
    </source>
</evidence>
<dbReference type="InterPro" id="IPR002123">
    <property type="entry name" value="Plipid/glycerol_acylTrfase"/>
</dbReference>
<name>A0A919MCM7_9ACTN</name>
<dbReference type="SMART" id="SM00563">
    <property type="entry name" value="PlsC"/>
    <property type="match status" value="1"/>
</dbReference>
<dbReference type="SUPFAM" id="SSF69593">
    <property type="entry name" value="Glycerol-3-phosphate (1)-acyltransferase"/>
    <property type="match status" value="1"/>
</dbReference>
<evidence type="ECO:0000259" key="3">
    <source>
        <dbReference type="SMART" id="SM00563"/>
    </source>
</evidence>
<dbReference type="Pfam" id="PF01553">
    <property type="entry name" value="Acyltransferase"/>
    <property type="match status" value="1"/>
</dbReference>
<proteinExistence type="predicted"/>
<dbReference type="PANTHER" id="PTHR10434">
    <property type="entry name" value="1-ACYL-SN-GLYCEROL-3-PHOSPHATE ACYLTRANSFERASE"/>
    <property type="match status" value="1"/>
</dbReference>
<organism evidence="4 5">
    <name type="scientific">Paractinoplanes ferrugineus</name>
    <dbReference type="NCBI Taxonomy" id="113564"/>
    <lineage>
        <taxon>Bacteria</taxon>
        <taxon>Bacillati</taxon>
        <taxon>Actinomycetota</taxon>
        <taxon>Actinomycetes</taxon>
        <taxon>Micromonosporales</taxon>
        <taxon>Micromonosporaceae</taxon>
        <taxon>Paractinoplanes</taxon>
    </lineage>
</organism>
<dbReference type="AlphaFoldDB" id="A0A919MCM7"/>
<feature type="domain" description="Phospholipid/glycerol acyltransferase" evidence="3">
    <location>
        <begin position="34"/>
        <end position="153"/>
    </location>
</feature>
<keyword evidence="5" id="KW-1185">Reference proteome</keyword>
<dbReference type="GO" id="GO:0003841">
    <property type="term" value="F:1-acylglycerol-3-phosphate O-acyltransferase activity"/>
    <property type="evidence" value="ECO:0007669"/>
    <property type="project" value="TreeGrafter"/>
</dbReference>
<reference evidence="4" key="1">
    <citation type="submission" date="2021-01" db="EMBL/GenBank/DDBJ databases">
        <title>Whole genome shotgun sequence of Actinoplanes ferrugineus NBRC 15555.</title>
        <authorList>
            <person name="Komaki H."/>
            <person name="Tamura T."/>
        </authorList>
    </citation>
    <scope>NUCLEOTIDE SEQUENCE</scope>
    <source>
        <strain evidence="4">NBRC 15555</strain>
    </source>
</reference>
<evidence type="ECO:0000256" key="1">
    <source>
        <dbReference type="ARBA" id="ARBA00022679"/>
    </source>
</evidence>
<dbReference type="GO" id="GO:0006654">
    <property type="term" value="P:phosphatidic acid biosynthetic process"/>
    <property type="evidence" value="ECO:0007669"/>
    <property type="project" value="TreeGrafter"/>
</dbReference>
<sequence>MLAETLRSVMRPVSRLAFRPEVHGAHHVPRTGPVILAANHLSFVDSFLIPLTAPRRVSFIAKQEYFEPGGAKQWLTRNFLTGIDAIPVARGDFRAAQESLEVALRHLKDGGAFGIHPEGSRSRDGRLYRGRTGVAWLAIASGAPVVPVALIGTERIQPVGARLPRPGKVIVHFGAPLRFTPPPDGKQGPARRRATDEIMAAIAALSGQEVAAEFNQLSAG</sequence>
<evidence type="ECO:0000313" key="5">
    <source>
        <dbReference type="Proteomes" id="UP000598174"/>
    </source>
</evidence>
<keyword evidence="1" id="KW-0808">Transferase</keyword>
<keyword evidence="2 4" id="KW-0012">Acyltransferase</keyword>
<protein>
    <submittedName>
        <fullName evidence="4">1-acyl-sn-glycerol-3-phosphate acyltransferase</fullName>
    </submittedName>
</protein>
<dbReference type="Proteomes" id="UP000598174">
    <property type="component" value="Unassembled WGS sequence"/>
</dbReference>
<evidence type="ECO:0000256" key="2">
    <source>
        <dbReference type="ARBA" id="ARBA00023315"/>
    </source>
</evidence>